<dbReference type="InterPro" id="IPR010982">
    <property type="entry name" value="Lambda_DNA-bd_dom_sf"/>
</dbReference>
<name>A0A3P3XKG3_9SPIR</name>
<protein>
    <recommendedName>
        <fullName evidence="1">HTH cro/C1-type domain-containing protein</fullName>
    </recommendedName>
</protein>
<dbReference type="CDD" id="cd00093">
    <property type="entry name" value="HTH_XRE"/>
    <property type="match status" value="1"/>
</dbReference>
<dbReference type="GO" id="GO:0003677">
    <property type="term" value="F:DNA binding"/>
    <property type="evidence" value="ECO:0007669"/>
    <property type="project" value="InterPro"/>
</dbReference>
<evidence type="ECO:0000313" key="2">
    <source>
        <dbReference type="EMBL" id="SLM14704.1"/>
    </source>
</evidence>
<dbReference type="SUPFAM" id="SSF47413">
    <property type="entry name" value="lambda repressor-like DNA-binding domains"/>
    <property type="match status" value="1"/>
</dbReference>
<gene>
    <name evidence="2" type="ORF">SPIROBIBN47_350039</name>
</gene>
<proteinExistence type="predicted"/>
<sequence length="143" mass="16069">MPKLKTNIPIETFTKKVKSLAHEDAGTILTPSGIDRGILPQDAGTLPVRILQKYLRGTAGLAYIQRKSLRAFRQEEHLSRTDLAKLFNVKVSQVARWLAPKKNDNDLIPILVSDLMKAKIYLIPKDLERVFSSITKVADDFKG</sequence>
<dbReference type="PROSITE" id="PS50943">
    <property type="entry name" value="HTH_CROC1"/>
    <property type="match status" value="1"/>
</dbReference>
<accession>A0A3P3XKG3</accession>
<organism evidence="2">
    <name type="scientific">uncultured spirochete</name>
    <dbReference type="NCBI Taxonomy" id="156406"/>
    <lineage>
        <taxon>Bacteria</taxon>
        <taxon>Pseudomonadati</taxon>
        <taxon>Spirochaetota</taxon>
        <taxon>Spirochaetia</taxon>
        <taxon>Spirochaetales</taxon>
        <taxon>environmental samples</taxon>
    </lineage>
</organism>
<feature type="domain" description="HTH cro/C1-type" evidence="1">
    <location>
        <begin position="69"/>
        <end position="97"/>
    </location>
</feature>
<dbReference type="EMBL" id="FWDM01000029">
    <property type="protein sequence ID" value="SLM14704.1"/>
    <property type="molecule type" value="Genomic_DNA"/>
</dbReference>
<reference evidence="2" key="1">
    <citation type="submission" date="2017-02" db="EMBL/GenBank/DDBJ databases">
        <authorList>
            <person name="Regsiter A."/>
            <person name="William W."/>
        </authorList>
    </citation>
    <scope>NUCLEOTIDE SEQUENCE</scope>
    <source>
        <strain evidence="2">Bib</strain>
    </source>
</reference>
<evidence type="ECO:0000259" key="1">
    <source>
        <dbReference type="PROSITE" id="PS50943"/>
    </source>
</evidence>
<dbReference type="InterPro" id="IPR001387">
    <property type="entry name" value="Cro/C1-type_HTH"/>
</dbReference>
<dbReference type="AlphaFoldDB" id="A0A3P3XKG3"/>